<dbReference type="Proteomes" id="UP000501408">
    <property type="component" value="Chromosome 1"/>
</dbReference>
<dbReference type="EMBL" id="CP050266">
    <property type="protein sequence ID" value="QIR06831.1"/>
    <property type="molecule type" value="Genomic_DNA"/>
</dbReference>
<protein>
    <submittedName>
        <fullName evidence="1">NYN domain-containing protein</fullName>
    </submittedName>
</protein>
<sequence length="317" mass="35771">MRTRVYIDGYNFYYGCLKHTPYKWLDLVHLFENHLLPRSGATSSELHPEHGIKFYTAEISPRAAQDEHSVQDQRSYHAALSGHHPNAVKIKIVKGSYAIDKIDARKVECCEDGKEKEPKYCSTVKVWKLEEKQSDVNIAIDAVFDAFTDHSIEQVVFATNDTDIVPALKKLQELNALGIRPPIKIGLVTPAKERHGPRRTNRSLSQLADWTINFIIDKELKLSQLPCRVTGGKKPAFQPVSWFEHREQVAELLSILSACDVCGSVPKAWRWLCSPKPATDGLPELAEDPSTMLYTREGVEAVLAHAKCFAEHMRNNA</sequence>
<reference evidence="1 2" key="1">
    <citation type="submission" date="2020-03" db="EMBL/GenBank/DDBJ databases">
        <title>Genome mining reveals the biosynthetic pathways of PHA and ectoines of the halophilic strain Salinivibrio costicola M318 isolated from fermented shrimp paste.</title>
        <authorList>
            <person name="Doan T.V."/>
            <person name="Tran L.T."/>
            <person name="Trieu T.A."/>
            <person name="Nguyen Q.V."/>
            <person name="Quach T.N."/>
            <person name="Phi T.Q."/>
            <person name="Kumar S."/>
        </authorList>
    </citation>
    <scope>NUCLEOTIDE SEQUENCE [LARGE SCALE GENOMIC DNA]</scope>
    <source>
        <strain evidence="1 2">M318</strain>
    </source>
</reference>
<accession>A0ABX6K9F4</accession>
<keyword evidence="2" id="KW-1185">Reference proteome</keyword>
<dbReference type="CDD" id="cd18722">
    <property type="entry name" value="PIN_NicB-like"/>
    <property type="match status" value="1"/>
</dbReference>
<dbReference type="RefSeq" id="WP_167314777.1">
    <property type="nucleotide sequence ID" value="NZ_CP050266.1"/>
</dbReference>
<dbReference type="Gene3D" id="3.40.50.1010">
    <property type="entry name" value="5'-nuclease"/>
    <property type="match status" value="1"/>
</dbReference>
<name>A0ABX6K9F4_SALCS</name>
<organism evidence="1 2">
    <name type="scientific">Salinivibrio costicola</name>
    <name type="common">Vibrio costicola</name>
    <dbReference type="NCBI Taxonomy" id="51367"/>
    <lineage>
        <taxon>Bacteria</taxon>
        <taxon>Pseudomonadati</taxon>
        <taxon>Pseudomonadota</taxon>
        <taxon>Gammaproteobacteria</taxon>
        <taxon>Vibrionales</taxon>
        <taxon>Vibrionaceae</taxon>
        <taxon>Salinivibrio</taxon>
    </lineage>
</organism>
<gene>
    <name evidence="1" type="ORF">HBA18_10905</name>
</gene>
<proteinExistence type="predicted"/>
<evidence type="ECO:0000313" key="1">
    <source>
        <dbReference type="EMBL" id="QIR06831.1"/>
    </source>
</evidence>
<evidence type="ECO:0000313" key="2">
    <source>
        <dbReference type="Proteomes" id="UP000501408"/>
    </source>
</evidence>